<dbReference type="PANTHER" id="PTHR43685:SF5">
    <property type="entry name" value="GLYCOSYLTRANSFERASE EPSE-RELATED"/>
    <property type="match status" value="1"/>
</dbReference>
<accession>A0ABQ6K195</accession>
<reference evidence="7" key="1">
    <citation type="journal article" date="2019" name="Int. J. Syst. Evol. Microbiol.">
        <title>The Global Catalogue of Microorganisms (GCM) 10K type strain sequencing project: providing services to taxonomists for standard genome sequencing and annotation.</title>
        <authorList>
            <consortium name="The Broad Institute Genomics Platform"/>
            <consortium name="The Broad Institute Genome Sequencing Center for Infectious Disease"/>
            <person name="Wu L."/>
            <person name="Ma J."/>
        </authorList>
    </citation>
    <scope>NUCLEOTIDE SEQUENCE [LARGE SCALE GENOMIC DNA]</scope>
    <source>
        <strain evidence="7">NBRC 108894</strain>
    </source>
</reference>
<keyword evidence="2" id="KW-0328">Glycosyltransferase</keyword>
<evidence type="ECO:0000256" key="2">
    <source>
        <dbReference type="ARBA" id="ARBA00022676"/>
    </source>
</evidence>
<evidence type="ECO:0000259" key="5">
    <source>
        <dbReference type="Pfam" id="PF00535"/>
    </source>
</evidence>
<dbReference type="RefSeq" id="WP_284253222.1">
    <property type="nucleotide sequence ID" value="NZ_BSVB01000001.1"/>
</dbReference>
<dbReference type="EMBL" id="BSVB01000001">
    <property type="protein sequence ID" value="GMA94238.1"/>
    <property type="molecule type" value="Genomic_DNA"/>
</dbReference>
<feature type="region of interest" description="Disordered" evidence="4">
    <location>
        <begin position="334"/>
        <end position="353"/>
    </location>
</feature>
<comment type="caution">
    <text evidence="6">The sequence shown here is derived from an EMBL/GenBank/DDBJ whole genome shotgun (WGS) entry which is preliminary data.</text>
</comment>
<keyword evidence="3" id="KW-0808">Transferase</keyword>
<evidence type="ECO:0000256" key="1">
    <source>
        <dbReference type="ARBA" id="ARBA00006739"/>
    </source>
</evidence>
<dbReference type="Gene3D" id="3.90.550.10">
    <property type="entry name" value="Spore Coat Polysaccharide Biosynthesis Protein SpsA, Chain A"/>
    <property type="match status" value="1"/>
</dbReference>
<sequence>MTRVSVAMATFDGARFVEAQVRSILDQSRAPDEVVVGDDGSRDGTLDLVRRMVDEHGGSAMLRILSPGDRLGVAGNFARVLDAVSGEIVVLADQDDVWRSDRIAVALDALADRAASLVFGDADLIDGEGAVQPETLFGTLPVHQSELQRVDAGDAFGVLLRRNIVTGATVAVRRSLIESALPIPPEWLHDEWLAIWAAAFGGVRRTPERLVGYRLHGANVIGVSAPTLTRRIRRVLEPRGERTRTLALRSAALAARLAAAGADPERVRGAEGKARFEAARAELRPARLLRPPASSGSPRQGITRVSRARGRSTWFAICCSRLFRWSADAARCARTAPAKPSDSRSRSTSTRTR</sequence>
<feature type="domain" description="Glycosyltransferase 2-like" evidence="5">
    <location>
        <begin position="5"/>
        <end position="135"/>
    </location>
</feature>
<keyword evidence="7" id="KW-1185">Reference proteome</keyword>
<proteinExistence type="inferred from homology"/>
<dbReference type="SUPFAM" id="SSF53448">
    <property type="entry name" value="Nucleotide-diphospho-sugar transferases"/>
    <property type="match status" value="1"/>
</dbReference>
<dbReference type="Proteomes" id="UP001157034">
    <property type="component" value="Unassembled WGS sequence"/>
</dbReference>
<dbReference type="InterPro" id="IPR050834">
    <property type="entry name" value="Glycosyltransf_2"/>
</dbReference>
<dbReference type="Pfam" id="PF00535">
    <property type="entry name" value="Glycos_transf_2"/>
    <property type="match status" value="1"/>
</dbReference>
<evidence type="ECO:0000256" key="3">
    <source>
        <dbReference type="ARBA" id="ARBA00022679"/>
    </source>
</evidence>
<evidence type="ECO:0000313" key="6">
    <source>
        <dbReference type="EMBL" id="GMA94238.1"/>
    </source>
</evidence>
<protein>
    <recommendedName>
        <fullName evidence="5">Glycosyltransferase 2-like domain-containing protein</fullName>
    </recommendedName>
</protein>
<evidence type="ECO:0000313" key="7">
    <source>
        <dbReference type="Proteomes" id="UP001157034"/>
    </source>
</evidence>
<name>A0ABQ6K195_9MICO</name>
<comment type="similarity">
    <text evidence="1">Belongs to the glycosyltransferase 2 family.</text>
</comment>
<gene>
    <name evidence="6" type="ORF">GCM10025881_10620</name>
</gene>
<organism evidence="6 7">
    <name type="scientific">Pseudolysinimonas kribbensis</name>
    <dbReference type="NCBI Taxonomy" id="433641"/>
    <lineage>
        <taxon>Bacteria</taxon>
        <taxon>Bacillati</taxon>
        <taxon>Actinomycetota</taxon>
        <taxon>Actinomycetes</taxon>
        <taxon>Micrococcales</taxon>
        <taxon>Microbacteriaceae</taxon>
        <taxon>Pseudolysinimonas</taxon>
    </lineage>
</organism>
<dbReference type="InterPro" id="IPR001173">
    <property type="entry name" value="Glyco_trans_2-like"/>
</dbReference>
<evidence type="ECO:0000256" key="4">
    <source>
        <dbReference type="SAM" id="MobiDB-lite"/>
    </source>
</evidence>
<dbReference type="InterPro" id="IPR029044">
    <property type="entry name" value="Nucleotide-diphossugar_trans"/>
</dbReference>
<dbReference type="PANTHER" id="PTHR43685">
    <property type="entry name" value="GLYCOSYLTRANSFERASE"/>
    <property type="match status" value="1"/>
</dbReference>